<dbReference type="Proteomes" id="UP001595818">
    <property type="component" value="Unassembled WGS sequence"/>
</dbReference>
<feature type="domain" description="Lipocalin-like" evidence="2">
    <location>
        <begin position="34"/>
        <end position="124"/>
    </location>
</feature>
<feature type="transmembrane region" description="Helical" evidence="1">
    <location>
        <begin position="7"/>
        <end position="27"/>
    </location>
</feature>
<keyword evidence="1" id="KW-1133">Transmembrane helix</keyword>
<name>A0ABV9T5Z1_9BACT</name>
<keyword evidence="1" id="KW-0472">Membrane</keyword>
<reference evidence="4" key="1">
    <citation type="journal article" date="2019" name="Int. J. Syst. Evol. Microbiol.">
        <title>The Global Catalogue of Microorganisms (GCM) 10K type strain sequencing project: providing services to taxonomists for standard genome sequencing and annotation.</title>
        <authorList>
            <consortium name="The Broad Institute Genomics Platform"/>
            <consortium name="The Broad Institute Genome Sequencing Center for Infectious Disease"/>
            <person name="Wu L."/>
            <person name="Ma J."/>
        </authorList>
    </citation>
    <scope>NUCLEOTIDE SEQUENCE [LARGE SCALE GENOMIC DNA]</scope>
    <source>
        <strain evidence="4">CGMCC 4.7466</strain>
    </source>
</reference>
<protein>
    <submittedName>
        <fullName evidence="3">Lipocalin family protein</fullName>
    </submittedName>
</protein>
<keyword evidence="4" id="KW-1185">Reference proteome</keyword>
<dbReference type="InterPro" id="IPR024311">
    <property type="entry name" value="Lipocalin-like"/>
</dbReference>
<keyword evidence="1" id="KW-0812">Transmembrane</keyword>
<proteinExistence type="predicted"/>
<comment type="caution">
    <text evidence="3">The sequence shown here is derived from an EMBL/GenBank/DDBJ whole genome shotgun (WGS) entry which is preliminary data.</text>
</comment>
<dbReference type="RefSeq" id="WP_377067306.1">
    <property type="nucleotide sequence ID" value="NZ_JBHSJJ010000014.1"/>
</dbReference>
<organism evidence="3 4">
    <name type="scientific">Negadavirga shengliensis</name>
    <dbReference type="NCBI Taxonomy" id="1389218"/>
    <lineage>
        <taxon>Bacteria</taxon>
        <taxon>Pseudomonadati</taxon>
        <taxon>Bacteroidota</taxon>
        <taxon>Cytophagia</taxon>
        <taxon>Cytophagales</taxon>
        <taxon>Cyclobacteriaceae</taxon>
        <taxon>Negadavirga</taxon>
    </lineage>
</organism>
<evidence type="ECO:0000313" key="3">
    <source>
        <dbReference type="EMBL" id="MFC4873942.1"/>
    </source>
</evidence>
<dbReference type="EMBL" id="JBHSJJ010000014">
    <property type="protein sequence ID" value="MFC4873942.1"/>
    <property type="molecule type" value="Genomic_DNA"/>
</dbReference>
<gene>
    <name evidence="3" type="ORF">ACFPFU_19715</name>
</gene>
<evidence type="ECO:0000256" key="1">
    <source>
        <dbReference type="SAM" id="Phobius"/>
    </source>
</evidence>
<dbReference type="Pfam" id="PF13648">
    <property type="entry name" value="Lipocalin_4"/>
    <property type="match status" value="1"/>
</dbReference>
<accession>A0ABV9T5Z1</accession>
<evidence type="ECO:0000313" key="4">
    <source>
        <dbReference type="Proteomes" id="UP001595818"/>
    </source>
</evidence>
<sequence length="142" mass="16357">MYKSINTLLKLAAIATASLVIFLGFTVRNPEGVILGKWQETDWTYEKIENESVYDLGLGEIKKHEAEQWVFTEDNRVKFYKNGQKMAAATWTIKGRGHILRIDHEDGSMELFDIKELNDDELILNFDIGMETRGIAKLIFSR</sequence>
<evidence type="ECO:0000259" key="2">
    <source>
        <dbReference type="Pfam" id="PF13648"/>
    </source>
</evidence>